<dbReference type="CDD" id="cd03116">
    <property type="entry name" value="MobB"/>
    <property type="match status" value="1"/>
</dbReference>
<dbReference type="InterPro" id="IPR052539">
    <property type="entry name" value="MGD_biosynthesis_adapter"/>
</dbReference>
<dbReference type="InterPro" id="IPR027417">
    <property type="entry name" value="P-loop_NTPase"/>
</dbReference>
<dbReference type="Pfam" id="PF03205">
    <property type="entry name" value="MobB"/>
    <property type="match status" value="1"/>
</dbReference>
<dbReference type="AlphaFoldDB" id="A0A0V8QJI1"/>
<dbReference type="Gene3D" id="3.40.50.300">
    <property type="entry name" value="P-loop containing nucleotide triphosphate hydrolases"/>
    <property type="match status" value="1"/>
</dbReference>
<dbReference type="NCBIfam" id="TIGR00176">
    <property type="entry name" value="mobB"/>
    <property type="match status" value="1"/>
</dbReference>
<dbReference type="SUPFAM" id="SSF52540">
    <property type="entry name" value="P-loop containing nucleoside triphosphate hydrolases"/>
    <property type="match status" value="1"/>
</dbReference>
<protein>
    <recommendedName>
        <fullName evidence="1">Molybdopterin-guanine dinucleotide biosynthesis protein B (MobB) domain-containing protein</fullName>
    </recommendedName>
</protein>
<evidence type="ECO:0000313" key="2">
    <source>
        <dbReference type="EMBL" id="KSV60265.1"/>
    </source>
</evidence>
<dbReference type="OrthoDB" id="9786803at2"/>
<sequence>MGYDFVDKKQKVIAVCGVKNSGKTTLLVRLVERLTRLGVKTAVIKHDGHDFACDIPGTDSFQMKEAGAYGTAVFSDNRIFVHKSGTKEREKELIKLFPEADIIFLEGMKESNYPKIEVIRGAVSEQPVSNPEGRFLIVTDRAAEGFEEPSAGLEEINIIAERILKVAGWKKNEQSWQ</sequence>
<dbReference type="PANTHER" id="PTHR40072:SF1">
    <property type="entry name" value="MOLYBDOPTERIN-GUANINE DINUCLEOTIDE BIOSYNTHESIS ADAPTER PROTEIN"/>
    <property type="match status" value="1"/>
</dbReference>
<comment type="caution">
    <text evidence="2">The sequence shown here is derived from an EMBL/GenBank/DDBJ whole genome shotgun (WGS) entry which is preliminary data.</text>
</comment>
<keyword evidence="3" id="KW-1185">Reference proteome</keyword>
<dbReference type="GO" id="GO:0005525">
    <property type="term" value="F:GTP binding"/>
    <property type="evidence" value="ECO:0007669"/>
    <property type="project" value="InterPro"/>
</dbReference>
<name>A0A0V8QJI1_9FIRM</name>
<evidence type="ECO:0000259" key="1">
    <source>
        <dbReference type="Pfam" id="PF03205"/>
    </source>
</evidence>
<dbReference type="STRING" id="290052.ASU35_05785"/>
<organism evidence="2 3">
    <name type="scientific">Acetivibrio ethanolgignens</name>
    <dbReference type="NCBI Taxonomy" id="290052"/>
    <lineage>
        <taxon>Bacteria</taxon>
        <taxon>Bacillati</taxon>
        <taxon>Bacillota</taxon>
        <taxon>Clostridia</taxon>
        <taxon>Eubacteriales</taxon>
        <taxon>Oscillospiraceae</taxon>
        <taxon>Acetivibrio</taxon>
    </lineage>
</organism>
<gene>
    <name evidence="2" type="ORF">ASU35_05785</name>
</gene>
<proteinExistence type="predicted"/>
<dbReference type="InterPro" id="IPR004435">
    <property type="entry name" value="MobB_dom"/>
</dbReference>
<dbReference type="Proteomes" id="UP000054874">
    <property type="component" value="Unassembled WGS sequence"/>
</dbReference>
<evidence type="ECO:0000313" key="3">
    <source>
        <dbReference type="Proteomes" id="UP000054874"/>
    </source>
</evidence>
<feature type="domain" description="Molybdopterin-guanine dinucleotide biosynthesis protein B (MobB)" evidence="1">
    <location>
        <begin position="12"/>
        <end position="129"/>
    </location>
</feature>
<dbReference type="GO" id="GO:0006777">
    <property type="term" value="P:Mo-molybdopterin cofactor biosynthetic process"/>
    <property type="evidence" value="ECO:0007669"/>
    <property type="project" value="InterPro"/>
</dbReference>
<accession>A0A0V8QJI1</accession>
<dbReference type="EMBL" id="LNAM01000024">
    <property type="protein sequence ID" value="KSV60265.1"/>
    <property type="molecule type" value="Genomic_DNA"/>
</dbReference>
<dbReference type="PANTHER" id="PTHR40072">
    <property type="entry name" value="MOLYBDOPTERIN-GUANINE DINUCLEOTIDE BIOSYNTHESIS ADAPTER PROTEIN-RELATED"/>
    <property type="match status" value="1"/>
</dbReference>
<dbReference type="RefSeq" id="WP_058351466.1">
    <property type="nucleotide sequence ID" value="NZ_CABMMD010000024.1"/>
</dbReference>
<reference evidence="2 3" key="1">
    <citation type="submission" date="2015-11" db="EMBL/GenBank/DDBJ databases">
        <title>Butyribacter intestini gen. nov., sp. nov., a butyric acid-producing bacterium of the family Lachnospiraceae isolated from the human faeces.</title>
        <authorList>
            <person name="Zou Y."/>
            <person name="Xue W."/>
            <person name="Luo G."/>
            <person name="Lv M."/>
        </authorList>
    </citation>
    <scope>NUCLEOTIDE SEQUENCE [LARGE SCALE GENOMIC DNA]</scope>
    <source>
        <strain evidence="2 3">ACET-33324</strain>
    </source>
</reference>